<proteinExistence type="predicted"/>
<dbReference type="AlphaFoldDB" id="A0A1Q9QZN3"/>
<dbReference type="EMBL" id="MKZO01000044">
    <property type="protein sequence ID" value="OLS60594.1"/>
    <property type="molecule type" value="Genomic_DNA"/>
</dbReference>
<sequence>MNSKCFYTHEMLYRGYAATFKLKWPTIGSPWQAEQHIVVQGEKFGYILIQPVKEGVTLATLLAVFKERVMAMVDERCSLLGA</sequence>
<dbReference type="Proteomes" id="UP000186736">
    <property type="component" value="Unassembled WGS sequence"/>
</dbReference>
<gene>
    <name evidence="1" type="ORF">PSEMO_45670</name>
</gene>
<dbReference type="OrthoDB" id="9905635at2"/>
<organism evidence="1 2">
    <name type="scientific">Pseudomonas putida</name>
    <name type="common">Arthrobacter siderocapsulatus</name>
    <dbReference type="NCBI Taxonomy" id="303"/>
    <lineage>
        <taxon>Bacteria</taxon>
        <taxon>Pseudomonadati</taxon>
        <taxon>Pseudomonadota</taxon>
        <taxon>Gammaproteobacteria</taxon>
        <taxon>Pseudomonadales</taxon>
        <taxon>Pseudomonadaceae</taxon>
        <taxon>Pseudomonas</taxon>
    </lineage>
</organism>
<evidence type="ECO:0000313" key="2">
    <source>
        <dbReference type="Proteomes" id="UP000186736"/>
    </source>
</evidence>
<protein>
    <submittedName>
        <fullName evidence="1">Uncharacterized protein</fullName>
    </submittedName>
</protein>
<reference evidence="1 2" key="1">
    <citation type="submission" date="2016-10" db="EMBL/GenBank/DDBJ databases">
        <title>Genome Sequence of Pseudomonas putida GM4FR.</title>
        <authorList>
            <person name="Poehlein A."/>
            <person name="Wemheuer F."/>
            <person name="Hollensteiner J."/>
            <person name="Wemheuer B."/>
        </authorList>
    </citation>
    <scope>NUCLEOTIDE SEQUENCE [LARGE SCALE GENOMIC DNA]</scope>
    <source>
        <strain evidence="1 2">GM4FR</strain>
    </source>
</reference>
<accession>A0A1Q9QZN3</accession>
<comment type="caution">
    <text evidence="1">The sequence shown here is derived from an EMBL/GenBank/DDBJ whole genome shotgun (WGS) entry which is preliminary data.</text>
</comment>
<name>A0A1Q9QZN3_PSEPU</name>
<evidence type="ECO:0000313" key="1">
    <source>
        <dbReference type="EMBL" id="OLS60594.1"/>
    </source>
</evidence>